<evidence type="ECO:0000313" key="2">
    <source>
        <dbReference type="EMBL" id="SLN26977.1"/>
    </source>
</evidence>
<keyword evidence="1" id="KW-0812">Transmembrane</keyword>
<gene>
    <name evidence="2" type="ORF">ROH8110_01273</name>
</gene>
<sequence length="59" mass="7025">MNIRFLFRMARWAQNPPSKRQVRFFLAIVLICLAILAYEHLFGWPEALSPDPRGRVWKP</sequence>
<organism evidence="2 3">
    <name type="scientific">Roseovarius halotolerans</name>
    <dbReference type="NCBI Taxonomy" id="505353"/>
    <lineage>
        <taxon>Bacteria</taxon>
        <taxon>Pseudomonadati</taxon>
        <taxon>Pseudomonadota</taxon>
        <taxon>Alphaproteobacteria</taxon>
        <taxon>Rhodobacterales</taxon>
        <taxon>Roseobacteraceae</taxon>
        <taxon>Roseovarius</taxon>
    </lineage>
</organism>
<evidence type="ECO:0000256" key="1">
    <source>
        <dbReference type="SAM" id="Phobius"/>
    </source>
</evidence>
<evidence type="ECO:0000313" key="3">
    <source>
        <dbReference type="Proteomes" id="UP000193207"/>
    </source>
</evidence>
<reference evidence="2 3" key="1">
    <citation type="submission" date="2017-03" db="EMBL/GenBank/DDBJ databases">
        <authorList>
            <person name="Afonso C.L."/>
            <person name="Miller P.J."/>
            <person name="Scott M.A."/>
            <person name="Spackman E."/>
            <person name="Goraichik I."/>
            <person name="Dimitrov K.M."/>
            <person name="Suarez D.L."/>
            <person name="Swayne D.E."/>
        </authorList>
    </citation>
    <scope>NUCLEOTIDE SEQUENCE [LARGE SCALE GENOMIC DNA]</scope>
    <source>
        <strain evidence="2 3">CECT 8110</strain>
    </source>
</reference>
<dbReference type="AlphaFoldDB" id="A0A1X6YNV5"/>
<name>A0A1X6YNV5_9RHOB</name>
<keyword evidence="1" id="KW-1133">Transmembrane helix</keyword>
<accession>A0A1X6YNV5</accession>
<dbReference type="Proteomes" id="UP000193207">
    <property type="component" value="Unassembled WGS sequence"/>
</dbReference>
<feature type="transmembrane region" description="Helical" evidence="1">
    <location>
        <begin position="21"/>
        <end position="38"/>
    </location>
</feature>
<proteinExistence type="predicted"/>
<dbReference type="RefSeq" id="WP_085816801.1">
    <property type="nucleotide sequence ID" value="NZ_FWFU01000001.1"/>
</dbReference>
<protein>
    <submittedName>
        <fullName evidence="2">Uncharacterized protein</fullName>
    </submittedName>
</protein>
<keyword evidence="1" id="KW-0472">Membrane</keyword>
<dbReference type="EMBL" id="FWFU01000001">
    <property type="protein sequence ID" value="SLN26977.1"/>
    <property type="molecule type" value="Genomic_DNA"/>
</dbReference>
<keyword evidence="3" id="KW-1185">Reference proteome</keyword>